<name>A0ABZ2JN76_9PSED</name>
<accession>A0ABZ2JN76</accession>
<protein>
    <submittedName>
        <fullName evidence="1">Uncharacterized protein</fullName>
    </submittedName>
</protein>
<dbReference type="EMBL" id="CP146691">
    <property type="protein sequence ID" value="WWY22889.1"/>
    <property type="molecule type" value="Genomic_DNA"/>
</dbReference>
<proteinExistence type="predicted"/>
<evidence type="ECO:0000313" key="1">
    <source>
        <dbReference type="EMBL" id="WWY22889.1"/>
    </source>
</evidence>
<keyword evidence="2" id="KW-1185">Reference proteome</keyword>
<reference evidence="1 2" key="1">
    <citation type="submission" date="2024-03" db="EMBL/GenBank/DDBJ databases">
        <title>Pseudomonas juntendi.</title>
        <authorList>
            <person name="Liu Y."/>
        </authorList>
    </citation>
    <scope>NUCLEOTIDE SEQUENCE [LARGE SCALE GENOMIC DNA]</scope>
    <source>
        <strain evidence="1 2">L4046hy</strain>
    </source>
</reference>
<evidence type="ECO:0000313" key="2">
    <source>
        <dbReference type="Proteomes" id="UP001375228"/>
    </source>
</evidence>
<dbReference type="RefSeq" id="WP_084966349.1">
    <property type="nucleotide sequence ID" value="NZ_CP146690.1"/>
</dbReference>
<sequence>MEKMDLEFDRKDFCNSLTRIEASLNMAGDHLWEIIDAWPQFSESVLKGYAQINVEREAKLVTGRVLGKPFTIKVAPVVSDGFCHLEATIVTGSPLKGSDRVVGVFRADHNGDIKGANGEVILSNEADAQSCELLVAVIRKVLASRESLQTQDSALTE</sequence>
<gene>
    <name evidence="1" type="ORF">V9385_09905</name>
</gene>
<organism evidence="1 2">
    <name type="scientific">Pseudomonas juntendi</name>
    <dbReference type="NCBI Taxonomy" id="2666183"/>
    <lineage>
        <taxon>Bacteria</taxon>
        <taxon>Pseudomonadati</taxon>
        <taxon>Pseudomonadota</taxon>
        <taxon>Gammaproteobacteria</taxon>
        <taxon>Pseudomonadales</taxon>
        <taxon>Pseudomonadaceae</taxon>
        <taxon>Pseudomonas</taxon>
    </lineage>
</organism>
<dbReference type="Proteomes" id="UP001375228">
    <property type="component" value="Chromosome"/>
</dbReference>